<organism evidence="4 5">
    <name type="scientific">Absidia repens</name>
    <dbReference type="NCBI Taxonomy" id="90262"/>
    <lineage>
        <taxon>Eukaryota</taxon>
        <taxon>Fungi</taxon>
        <taxon>Fungi incertae sedis</taxon>
        <taxon>Mucoromycota</taxon>
        <taxon>Mucoromycotina</taxon>
        <taxon>Mucoromycetes</taxon>
        <taxon>Mucorales</taxon>
        <taxon>Cunninghamellaceae</taxon>
        <taxon>Absidia</taxon>
    </lineage>
</organism>
<dbReference type="Gene3D" id="2.40.50.690">
    <property type="match status" value="1"/>
</dbReference>
<feature type="compositionally biased region" description="Polar residues" evidence="2">
    <location>
        <begin position="300"/>
        <end position="320"/>
    </location>
</feature>
<dbReference type="OrthoDB" id="372421at2759"/>
<dbReference type="PANTHER" id="PTHR23355">
    <property type="entry name" value="RIBONUCLEASE"/>
    <property type="match status" value="1"/>
</dbReference>
<dbReference type="InterPro" id="IPR050180">
    <property type="entry name" value="RNR_Ribonuclease"/>
</dbReference>
<evidence type="ECO:0000256" key="1">
    <source>
        <dbReference type="ARBA" id="ARBA00005785"/>
    </source>
</evidence>
<dbReference type="PANTHER" id="PTHR23355:SF9">
    <property type="entry name" value="DIS3-LIKE EXONUCLEASE 2"/>
    <property type="match status" value="1"/>
</dbReference>
<evidence type="ECO:0000259" key="3">
    <source>
        <dbReference type="SMART" id="SM00955"/>
    </source>
</evidence>
<gene>
    <name evidence="4" type="ORF">BCR42DRAFT_453377</name>
</gene>
<dbReference type="Gene3D" id="2.40.50.700">
    <property type="match status" value="1"/>
</dbReference>
<dbReference type="Pfam" id="PF00773">
    <property type="entry name" value="RNB"/>
    <property type="match status" value="1"/>
</dbReference>
<dbReference type="AlphaFoldDB" id="A0A1X2IA84"/>
<feature type="compositionally biased region" description="Polar residues" evidence="2">
    <location>
        <begin position="111"/>
        <end position="124"/>
    </location>
</feature>
<evidence type="ECO:0000313" key="4">
    <source>
        <dbReference type="EMBL" id="ORZ12672.1"/>
    </source>
</evidence>
<feature type="compositionally biased region" description="Polar residues" evidence="2">
    <location>
        <begin position="140"/>
        <end position="163"/>
    </location>
</feature>
<feature type="compositionally biased region" description="Low complexity" evidence="2">
    <location>
        <begin position="190"/>
        <end position="201"/>
    </location>
</feature>
<feature type="compositionally biased region" description="Polar residues" evidence="2">
    <location>
        <begin position="1"/>
        <end position="10"/>
    </location>
</feature>
<dbReference type="EMBL" id="MCGE01000018">
    <property type="protein sequence ID" value="ORZ12672.1"/>
    <property type="molecule type" value="Genomic_DNA"/>
</dbReference>
<dbReference type="Gene3D" id="2.40.50.140">
    <property type="entry name" value="Nucleic acid-binding proteins"/>
    <property type="match status" value="1"/>
</dbReference>
<dbReference type="FunFam" id="2.40.50.700:FF:000002">
    <property type="entry name" value="Cell wall biogenesis protein"/>
    <property type="match status" value="1"/>
</dbReference>
<evidence type="ECO:0000256" key="2">
    <source>
        <dbReference type="SAM" id="MobiDB-lite"/>
    </source>
</evidence>
<dbReference type="InterPro" id="IPR001900">
    <property type="entry name" value="RNase_II/R"/>
</dbReference>
<reference evidence="4 5" key="1">
    <citation type="submission" date="2016-07" db="EMBL/GenBank/DDBJ databases">
        <title>Pervasive Adenine N6-methylation of Active Genes in Fungi.</title>
        <authorList>
            <consortium name="DOE Joint Genome Institute"/>
            <person name="Mondo S.J."/>
            <person name="Dannebaum R.O."/>
            <person name="Kuo R.C."/>
            <person name="Labutti K."/>
            <person name="Haridas S."/>
            <person name="Kuo A."/>
            <person name="Salamov A."/>
            <person name="Ahrendt S.R."/>
            <person name="Lipzen A."/>
            <person name="Sullivan W."/>
            <person name="Andreopoulos W.B."/>
            <person name="Clum A."/>
            <person name="Lindquist E."/>
            <person name="Daum C."/>
            <person name="Ramamoorthy G.K."/>
            <person name="Gryganskyi A."/>
            <person name="Culley D."/>
            <person name="Magnuson J.K."/>
            <person name="James T.Y."/>
            <person name="O'Malley M.A."/>
            <person name="Stajich J.E."/>
            <person name="Spatafora J.W."/>
            <person name="Visel A."/>
            <person name="Grigoriev I.V."/>
        </authorList>
    </citation>
    <scope>NUCLEOTIDE SEQUENCE [LARGE SCALE GENOMIC DNA]</scope>
    <source>
        <strain evidence="4 5">NRRL 1336</strain>
    </source>
</reference>
<dbReference type="Pfam" id="PF17877">
    <property type="entry name" value="Dis3l2_C_term"/>
    <property type="match status" value="1"/>
</dbReference>
<feature type="compositionally biased region" description="Polar residues" evidence="2">
    <location>
        <begin position="227"/>
        <end position="244"/>
    </location>
</feature>
<dbReference type="GO" id="GO:0003723">
    <property type="term" value="F:RNA binding"/>
    <property type="evidence" value="ECO:0007669"/>
    <property type="project" value="InterPro"/>
</dbReference>
<protein>
    <recommendedName>
        <fullName evidence="3">RNB domain-containing protein</fullName>
    </recommendedName>
</protein>
<feature type="region of interest" description="Disordered" evidence="2">
    <location>
        <begin position="294"/>
        <end position="320"/>
    </location>
</feature>
<dbReference type="GO" id="GO:0000175">
    <property type="term" value="F:3'-5'-RNA exonuclease activity"/>
    <property type="evidence" value="ECO:0007669"/>
    <property type="project" value="TreeGrafter"/>
</dbReference>
<dbReference type="InterPro" id="IPR041505">
    <property type="entry name" value="Dis3_CSD2"/>
</dbReference>
<feature type="domain" description="RNB" evidence="3">
    <location>
        <begin position="647"/>
        <end position="992"/>
    </location>
</feature>
<sequence>MDDQHQTAPESTRGLFDPPEKIHMSAGDKRRSFNGLGERHSLPVQQQQQRRPRSRSSVTADNVGRIQSNGGELDYGARRSYNSFGLHTLPEEGANDRKREQLGGGGGGSMTVDSLQDMINTLKTMPSRDDTANRRKSGNRRLSSVVTPSSKQPSFNAYGTLQQDNDDDDLARESARAEAEAKLMGTYQRSVSSSSIDSNNSKLHKLGSRPYSSGEENRLMPPDTLVAPSSSTSKRMSLQQLPTLNENVEDGNRNNNRSSRRIQFNKPLNLDEAKKQHRRSASYSAMYLNEGPIGGGGNDWRSSAPPSNRHSTGNASSNSLGVPGMISGSVSSSLAVPSFNLVPFTPTRVNFSRDDANPHQRRQLFIAHLPFSALTPLFRSRQLVRGTLRVNKRNRSDAYVACEELDDDIYVCGSRDRNRALEGDVVAVRLVDVERVLREKKEKEEAKLIRNGGHVRARQPDEEDENEIILGGDEDIDVVKPKYCGVVVAILERAQNQVFSGTLTLRRPNNKRAQEENQQQQQQENGHGGNNNNTKLSEAPRIVWFKAVDKRVPLIAIPIEQAPADFVEDNESYAERLFVSSIKRWPITSLHPFGTLERELGHIFKLDVQTMAILADNNVTHTEFSEQVNKCLPSIPYDFSPIPDDQRRNFTDVRVITIDPIGSDVLDDAISIQRLGDDTFEVGVHISDVTYFIKANSPLDKEARARGVRVDLIHKSVPMLPTPLTHQVTNLIPNQTRFAFSVVWKLDSDGNVLDTWFGKSIVKSCASLTYDDVQKMVDGQELDTTDSMDKQLASDIKTDVCILYKIASQLRALRFAVGGGMSQQREELGFTFDQPVDNDHSIPSSVHISQKPKASATIKEFLLLANQSVAQKISRHLPELALLRRQAKPMERKVVELEHYVNQYLGVQLDVSSANAMEQSILAIQDDKVRKMVSVLVLKTMQAPKYFCTGVLDISKFAHYSLNIPLFTHFTAPSRRFADIIVHRQLESALSNDRHFYLDRDTVQKLGQHCNVKKEAAIIAREQSGLLFMSLYLNERAVTPPNNNANIKIVYREAQVISIFDDYFDVMIPELNMERRVHLANLPVWRSEFDASRRALTMFWKKGVDTSTGKQSRWSLSDDEYEDLDEECLLAEMRQAADDTINNTNGIEQTATSASTVDKLSISPARPVSDPNTASATTQSSAETTTKPSKRQSIIQARLSNSTSFSPEQSSQTIQALDKIRVILTIDMVRTPPLIRVLAANPYA</sequence>
<comment type="caution">
    <text evidence="4">The sequence shown here is derived from an EMBL/GenBank/DDBJ whole genome shotgun (WGS) entry which is preliminary data.</text>
</comment>
<dbReference type="STRING" id="90262.A0A1X2IA84"/>
<comment type="similarity">
    <text evidence="1">Belongs to the RNR ribonuclease family.</text>
</comment>
<keyword evidence="5" id="KW-1185">Reference proteome</keyword>
<feature type="compositionally biased region" description="Low complexity" evidence="2">
    <location>
        <begin position="516"/>
        <end position="533"/>
    </location>
</feature>
<feature type="compositionally biased region" description="Basic and acidic residues" evidence="2">
    <location>
        <begin position="18"/>
        <end position="41"/>
    </location>
</feature>
<name>A0A1X2IA84_9FUNG</name>
<dbReference type="GO" id="GO:0006402">
    <property type="term" value="P:mRNA catabolic process"/>
    <property type="evidence" value="ECO:0007669"/>
    <property type="project" value="TreeGrafter"/>
</dbReference>
<dbReference type="GO" id="GO:0000932">
    <property type="term" value="C:P-body"/>
    <property type="evidence" value="ECO:0007669"/>
    <property type="project" value="TreeGrafter"/>
</dbReference>
<dbReference type="SMART" id="SM00955">
    <property type="entry name" value="RNB"/>
    <property type="match status" value="1"/>
</dbReference>
<feature type="region of interest" description="Disordered" evidence="2">
    <location>
        <begin position="1"/>
        <end position="277"/>
    </location>
</feature>
<feature type="compositionally biased region" description="Low complexity" evidence="2">
    <location>
        <begin position="1173"/>
        <end position="1186"/>
    </location>
</feature>
<dbReference type="Pfam" id="PF17849">
    <property type="entry name" value="OB_Dis3"/>
    <property type="match status" value="1"/>
</dbReference>
<dbReference type="InterPro" id="IPR012340">
    <property type="entry name" value="NA-bd_OB-fold"/>
</dbReference>
<feature type="compositionally biased region" description="Polar residues" evidence="2">
    <location>
        <begin position="1147"/>
        <end position="1158"/>
    </location>
</feature>
<dbReference type="InterPro" id="IPR041093">
    <property type="entry name" value="Dis3l2-like_C"/>
</dbReference>
<feature type="region of interest" description="Disordered" evidence="2">
    <location>
        <begin position="509"/>
        <end position="535"/>
    </location>
</feature>
<dbReference type="Proteomes" id="UP000193560">
    <property type="component" value="Unassembled WGS sequence"/>
</dbReference>
<feature type="compositionally biased region" description="Basic and acidic residues" evidence="2">
    <location>
        <begin position="171"/>
        <end position="181"/>
    </location>
</feature>
<proteinExistence type="inferred from homology"/>
<evidence type="ECO:0000313" key="5">
    <source>
        <dbReference type="Proteomes" id="UP000193560"/>
    </source>
</evidence>
<accession>A0A1X2IA84</accession>
<dbReference type="SUPFAM" id="SSF50249">
    <property type="entry name" value="Nucleic acid-binding proteins"/>
    <property type="match status" value="2"/>
</dbReference>
<feature type="region of interest" description="Disordered" evidence="2">
    <location>
        <begin position="1147"/>
        <end position="1193"/>
    </location>
</feature>